<feature type="transmembrane region" description="Helical" evidence="6">
    <location>
        <begin position="342"/>
        <end position="361"/>
    </location>
</feature>
<dbReference type="Pfam" id="PF07690">
    <property type="entry name" value="MFS_1"/>
    <property type="match status" value="2"/>
</dbReference>
<feature type="transmembrane region" description="Helical" evidence="6">
    <location>
        <begin position="282"/>
        <end position="300"/>
    </location>
</feature>
<feature type="transmembrane region" description="Helical" evidence="6">
    <location>
        <begin position="12"/>
        <end position="34"/>
    </location>
</feature>
<evidence type="ECO:0000313" key="9">
    <source>
        <dbReference type="Proteomes" id="UP000199706"/>
    </source>
</evidence>
<keyword evidence="2" id="KW-1003">Cell membrane</keyword>
<feature type="transmembrane region" description="Helical" evidence="6">
    <location>
        <begin position="136"/>
        <end position="158"/>
    </location>
</feature>
<feature type="transmembrane region" description="Helical" evidence="6">
    <location>
        <begin position="219"/>
        <end position="242"/>
    </location>
</feature>
<dbReference type="OrthoDB" id="9812221at2"/>
<feature type="transmembrane region" description="Helical" evidence="6">
    <location>
        <begin position="373"/>
        <end position="394"/>
    </location>
</feature>
<name>A0A1G8B3T7_9BURK</name>
<dbReference type="GO" id="GO:0005886">
    <property type="term" value="C:plasma membrane"/>
    <property type="evidence" value="ECO:0007669"/>
    <property type="project" value="UniProtKB-SubCell"/>
</dbReference>
<keyword evidence="5 6" id="KW-0472">Membrane</keyword>
<dbReference type="PROSITE" id="PS50850">
    <property type="entry name" value="MFS"/>
    <property type="match status" value="1"/>
</dbReference>
<dbReference type="GO" id="GO:0022857">
    <property type="term" value="F:transmembrane transporter activity"/>
    <property type="evidence" value="ECO:0007669"/>
    <property type="project" value="InterPro"/>
</dbReference>
<dbReference type="InterPro" id="IPR050189">
    <property type="entry name" value="MFS_Efflux_Transporters"/>
</dbReference>
<feature type="transmembrane region" description="Helical" evidence="6">
    <location>
        <begin position="103"/>
        <end position="124"/>
    </location>
</feature>
<dbReference type="Proteomes" id="UP000199706">
    <property type="component" value="Unassembled WGS sequence"/>
</dbReference>
<proteinExistence type="predicted"/>
<evidence type="ECO:0000313" key="8">
    <source>
        <dbReference type="EMBL" id="SDH27856.1"/>
    </source>
</evidence>
<keyword evidence="3 6" id="KW-0812">Transmembrane</keyword>
<evidence type="ECO:0000256" key="2">
    <source>
        <dbReference type="ARBA" id="ARBA00022475"/>
    </source>
</evidence>
<dbReference type="RefSeq" id="WP_090686194.1">
    <property type="nucleotide sequence ID" value="NZ_CADERL010000027.1"/>
</dbReference>
<protein>
    <submittedName>
        <fullName evidence="8">Predicted arabinose efflux permease, MFS family</fullName>
    </submittedName>
</protein>
<dbReference type="CDD" id="cd17324">
    <property type="entry name" value="MFS_NepI_like"/>
    <property type="match status" value="1"/>
</dbReference>
<keyword evidence="4 6" id="KW-1133">Transmembrane helix</keyword>
<gene>
    <name evidence="8" type="ORF">SAMN05216466_108219</name>
</gene>
<evidence type="ECO:0000256" key="6">
    <source>
        <dbReference type="SAM" id="Phobius"/>
    </source>
</evidence>
<evidence type="ECO:0000259" key="7">
    <source>
        <dbReference type="PROSITE" id="PS50850"/>
    </source>
</evidence>
<dbReference type="InterPro" id="IPR036259">
    <property type="entry name" value="MFS_trans_sf"/>
</dbReference>
<reference evidence="8 9" key="1">
    <citation type="submission" date="2016-10" db="EMBL/GenBank/DDBJ databases">
        <authorList>
            <person name="de Groot N.N."/>
        </authorList>
    </citation>
    <scope>NUCLEOTIDE SEQUENCE [LARGE SCALE GENOMIC DNA]</scope>
    <source>
        <strain evidence="8 9">LMG 2247</strain>
    </source>
</reference>
<evidence type="ECO:0000256" key="5">
    <source>
        <dbReference type="ARBA" id="ARBA00023136"/>
    </source>
</evidence>
<dbReference type="InterPro" id="IPR011701">
    <property type="entry name" value="MFS"/>
</dbReference>
<feature type="domain" description="Major facilitator superfamily (MFS) profile" evidence="7">
    <location>
        <begin position="12"/>
        <end position="402"/>
    </location>
</feature>
<dbReference type="AlphaFoldDB" id="A0A1G8B3T7"/>
<evidence type="ECO:0000256" key="1">
    <source>
        <dbReference type="ARBA" id="ARBA00004651"/>
    </source>
</evidence>
<feature type="transmembrane region" description="Helical" evidence="6">
    <location>
        <begin position="306"/>
        <end position="330"/>
    </location>
</feature>
<feature type="transmembrane region" description="Helical" evidence="6">
    <location>
        <begin position="164"/>
        <end position="186"/>
    </location>
</feature>
<dbReference type="EMBL" id="FNCJ01000008">
    <property type="protein sequence ID" value="SDH27856.1"/>
    <property type="molecule type" value="Genomic_DNA"/>
</dbReference>
<feature type="transmembrane region" description="Helical" evidence="6">
    <location>
        <begin position="78"/>
        <end position="97"/>
    </location>
</feature>
<dbReference type="InterPro" id="IPR020846">
    <property type="entry name" value="MFS_dom"/>
</dbReference>
<sequence>MYSISTKHERRLLWLLALTQFTIIMDFMIMMPLGPQIMHTFGITPAAFATAVSAYSWCSGLSGLFAATYIDRFDRRKLLLIVYALFALSNLGCALASSYPLLLAARAFAGITGGVLASVIMAIVSDVIPVQRRGAATGTIMTSFSLAAIAGVPAGVMLGAHFSWAAPFMLLVVLSVLIWFGGARIVPPLAEHLSRRPPPLRQVLPDLGRLLSNPRHLKAFALTFIMMLSHMMVIPFIAPMLVLNHGVPPAHLSWIYMGGGFATFFTSRAIGRLADRYGKHRVFRIIALVSMLPVLFVTHLPDLPFIAVVLFFPFFMVAVSGRIVPMQALLTTVPEPSRRGAFLSANSAIQALGMGCGAWLGGLMLTNTASGQIAGYGTVGWVAVAIAMVGILWVGRVQAAAAKAPPNPATEFHPEPLSEA</sequence>
<dbReference type="Gene3D" id="1.20.1250.20">
    <property type="entry name" value="MFS general substrate transporter like domains"/>
    <property type="match status" value="1"/>
</dbReference>
<dbReference type="PANTHER" id="PTHR43124:SF3">
    <property type="entry name" value="CHLORAMPHENICOL EFFLUX PUMP RV0191"/>
    <property type="match status" value="1"/>
</dbReference>
<evidence type="ECO:0000256" key="3">
    <source>
        <dbReference type="ARBA" id="ARBA00022692"/>
    </source>
</evidence>
<dbReference type="SUPFAM" id="SSF103473">
    <property type="entry name" value="MFS general substrate transporter"/>
    <property type="match status" value="1"/>
</dbReference>
<dbReference type="PANTHER" id="PTHR43124">
    <property type="entry name" value="PURINE EFFLUX PUMP PBUE"/>
    <property type="match status" value="1"/>
</dbReference>
<evidence type="ECO:0000256" key="4">
    <source>
        <dbReference type="ARBA" id="ARBA00022989"/>
    </source>
</evidence>
<feature type="transmembrane region" description="Helical" evidence="6">
    <location>
        <begin position="254"/>
        <end position="270"/>
    </location>
</feature>
<feature type="transmembrane region" description="Helical" evidence="6">
    <location>
        <begin position="46"/>
        <end position="66"/>
    </location>
</feature>
<organism evidence="8 9">
    <name type="scientific">Paraburkholderia phenazinium</name>
    <dbReference type="NCBI Taxonomy" id="60549"/>
    <lineage>
        <taxon>Bacteria</taxon>
        <taxon>Pseudomonadati</taxon>
        <taxon>Pseudomonadota</taxon>
        <taxon>Betaproteobacteria</taxon>
        <taxon>Burkholderiales</taxon>
        <taxon>Burkholderiaceae</taxon>
        <taxon>Paraburkholderia</taxon>
    </lineage>
</organism>
<comment type="subcellular location">
    <subcellularLocation>
        <location evidence="1">Cell membrane</location>
        <topology evidence="1">Multi-pass membrane protein</topology>
    </subcellularLocation>
</comment>
<accession>A0A1G8B3T7</accession>